<proteinExistence type="inferred from homology"/>
<protein>
    <recommendedName>
        <fullName evidence="6">Dehydrogenase E1 component domain-containing protein</fullName>
    </recommendedName>
</protein>
<dbReference type="GO" id="GO:0005739">
    <property type="term" value="C:mitochondrion"/>
    <property type="evidence" value="ECO:0007669"/>
    <property type="project" value="TreeGrafter"/>
</dbReference>
<keyword evidence="5" id="KW-1133">Transmembrane helix</keyword>
<evidence type="ECO:0000256" key="1">
    <source>
        <dbReference type="ARBA" id="ARBA00001964"/>
    </source>
</evidence>
<accession>B7G118</accession>
<evidence type="ECO:0000313" key="7">
    <source>
        <dbReference type="EMBL" id="EEC47425.1"/>
    </source>
</evidence>
<dbReference type="HOGENOM" id="CLU_439101_0_0_1"/>
<keyword evidence="8" id="KW-1185">Reference proteome</keyword>
<dbReference type="InterPro" id="IPR029061">
    <property type="entry name" value="THDP-binding"/>
</dbReference>
<comment type="cofactor">
    <cofactor evidence="1">
        <name>thiamine diphosphate</name>
        <dbReference type="ChEBI" id="CHEBI:58937"/>
    </cofactor>
</comment>
<dbReference type="RefSeq" id="XP_002180773.1">
    <property type="nucleotide sequence ID" value="XM_002180737.1"/>
</dbReference>
<evidence type="ECO:0000313" key="8">
    <source>
        <dbReference type="Proteomes" id="UP000000759"/>
    </source>
</evidence>
<evidence type="ECO:0000256" key="2">
    <source>
        <dbReference type="ARBA" id="ARBA00006936"/>
    </source>
</evidence>
<dbReference type="KEGG" id="pti:PHATRDRAFT_46387"/>
<dbReference type="Pfam" id="PF15993">
    <property type="entry name" value="Fuseless"/>
    <property type="match status" value="2"/>
</dbReference>
<dbReference type="GO" id="GO:0004591">
    <property type="term" value="F:oxoglutarate dehydrogenase (succinyl-transferring) activity"/>
    <property type="evidence" value="ECO:0007669"/>
    <property type="project" value="TreeGrafter"/>
</dbReference>
<keyword evidence="5" id="KW-0472">Membrane</keyword>
<dbReference type="InterPro" id="IPR001017">
    <property type="entry name" value="DH_E1"/>
</dbReference>
<dbReference type="AlphaFoldDB" id="B7G118"/>
<evidence type="ECO:0000256" key="3">
    <source>
        <dbReference type="ARBA" id="ARBA00023002"/>
    </source>
</evidence>
<dbReference type="InterPro" id="IPR032751">
    <property type="entry name" value="Fuseless"/>
</dbReference>
<evidence type="ECO:0000256" key="5">
    <source>
        <dbReference type="SAM" id="Phobius"/>
    </source>
</evidence>
<dbReference type="GO" id="GO:0030976">
    <property type="term" value="F:thiamine pyrophosphate binding"/>
    <property type="evidence" value="ECO:0007669"/>
    <property type="project" value="InterPro"/>
</dbReference>
<keyword evidence="3" id="KW-0560">Oxidoreductase</keyword>
<feature type="domain" description="Dehydrogenase E1 component" evidence="6">
    <location>
        <begin position="474"/>
        <end position="622"/>
    </location>
</feature>
<dbReference type="Gene3D" id="3.40.50.970">
    <property type="match status" value="1"/>
</dbReference>
<organism evidence="7 8">
    <name type="scientific">Phaeodactylum tricornutum (strain CCAP 1055/1)</name>
    <dbReference type="NCBI Taxonomy" id="556484"/>
    <lineage>
        <taxon>Eukaryota</taxon>
        <taxon>Sar</taxon>
        <taxon>Stramenopiles</taxon>
        <taxon>Ochrophyta</taxon>
        <taxon>Bacillariophyta</taxon>
        <taxon>Bacillariophyceae</taxon>
        <taxon>Bacillariophycidae</taxon>
        <taxon>Naviculales</taxon>
        <taxon>Phaeodactylaceae</taxon>
        <taxon>Phaeodactylum</taxon>
    </lineage>
</organism>
<sequence>MFHITKWCFPGIKDWLTTFVIGFLVTSYWRGTWTLLDIWLCDQPADAGLTSADSFCFAGLPDEAVKHRNSGWLSMGIGMFLTAIGVSLMWLDFWRPQVSNVKHRVQIPARRIVIRFLLVYTLGMASVNIWRGVWYLTDYFLLPNKLTATEWGDFPLASYWVSSVVGSTVCFLFYAGPCLLAPPAIFLIDGPGINPPETIFAYIRVRNTVVLLLLGRLRTFILAWGTVNFWRAVWYIWDEFLGGSTQWSCWLAHAASIALLTSFGCMSCILAPASTLGVDAVPHKDCADDPLFSNLPTSSKGLNVDGSPLTRTSVAISLESKNDEGEAWRSGGTGRRGSYSSVRSEEISLSNNSYLGRQRPDLDRRVSRADLVSSGQSACDGRCSAKDASVEGGNLTVRDDPLKNLYEQWLENGDKKEKKQKATLGFDSKGDQHEFILSQRGFVGISFYSQAAEEISDNEEPHEPLFSGKAANEQALARRRYRSVLPILLHGDAAFAGQGVVYETMQMAEVPDFDVGGTIHVIINNQIGFTTNPLHSLSMPYSSELGKAFNCPIFHCNGDDPLAVSTALETAVEWRHEWGMDVIIEMVCYRCNGPNKLDQPAFTQPKLYKEISQHPPTLDIFEK</sequence>
<dbReference type="GeneID" id="7201644"/>
<feature type="transmembrane region" description="Helical" evidence="5">
    <location>
        <begin position="112"/>
        <end position="137"/>
    </location>
</feature>
<dbReference type="PANTHER" id="PTHR23152">
    <property type="entry name" value="2-OXOGLUTARATE DEHYDROGENASE"/>
    <property type="match status" value="1"/>
</dbReference>
<feature type="transmembrane region" description="Helical" evidence="5">
    <location>
        <begin position="157"/>
        <end position="188"/>
    </location>
</feature>
<gene>
    <name evidence="7" type="ORF">PHATRDRAFT_46387</name>
</gene>
<dbReference type="OrthoDB" id="413077at2759"/>
<dbReference type="EMBL" id="CM000613">
    <property type="protein sequence ID" value="EEC47425.1"/>
    <property type="molecule type" value="Genomic_DNA"/>
</dbReference>
<name>B7G118_PHATC</name>
<dbReference type="eggNOG" id="KOG0450">
    <property type="taxonomic scope" value="Eukaryota"/>
</dbReference>
<feature type="transmembrane region" description="Helical" evidence="5">
    <location>
        <begin position="12"/>
        <end position="29"/>
    </location>
</feature>
<dbReference type="InterPro" id="IPR011603">
    <property type="entry name" value="2oxoglutarate_DH_E1"/>
</dbReference>
<comment type="similarity">
    <text evidence="2">Belongs to the alpha-ketoglutarate dehydrogenase family.</text>
</comment>
<feature type="transmembrane region" description="Helical" evidence="5">
    <location>
        <begin position="250"/>
        <end position="271"/>
    </location>
</feature>
<dbReference type="InParanoid" id="B7G118"/>
<dbReference type="Pfam" id="PF00676">
    <property type="entry name" value="E1_dh"/>
    <property type="match status" value="1"/>
</dbReference>
<evidence type="ECO:0000259" key="6">
    <source>
        <dbReference type="Pfam" id="PF00676"/>
    </source>
</evidence>
<dbReference type="PaxDb" id="2850-Phatr46387"/>
<dbReference type="PANTHER" id="PTHR23152:SF4">
    <property type="entry name" value="2-OXOADIPATE DEHYDROGENASE COMPLEX COMPONENT E1"/>
    <property type="match status" value="1"/>
</dbReference>
<reference evidence="8" key="2">
    <citation type="submission" date="2008-08" db="EMBL/GenBank/DDBJ databases">
        <authorList>
            <consortium name="Diatom Consortium"/>
            <person name="Grigoriev I."/>
            <person name="Grimwood J."/>
            <person name="Kuo A."/>
            <person name="Otillar R.P."/>
            <person name="Salamov A."/>
            <person name="Detter J.C."/>
            <person name="Lindquist E."/>
            <person name="Shapiro H."/>
            <person name="Lucas S."/>
            <person name="Glavina del Rio T."/>
            <person name="Pitluck S."/>
            <person name="Rokhsar D."/>
            <person name="Bowler C."/>
        </authorList>
    </citation>
    <scope>GENOME REANNOTATION</scope>
    <source>
        <strain evidence="8">CCAP 1055/1</strain>
    </source>
</reference>
<dbReference type="GO" id="GO:0045252">
    <property type="term" value="C:oxoglutarate dehydrogenase complex"/>
    <property type="evidence" value="ECO:0007669"/>
    <property type="project" value="TreeGrafter"/>
</dbReference>
<dbReference type="STRING" id="556484.B7G118"/>
<dbReference type="SUPFAM" id="SSF52518">
    <property type="entry name" value="Thiamin diphosphate-binding fold (THDP-binding)"/>
    <property type="match status" value="1"/>
</dbReference>
<keyword evidence="4" id="KW-0786">Thiamine pyrophosphate</keyword>
<keyword evidence="5" id="KW-0812">Transmembrane</keyword>
<dbReference type="GO" id="GO:0006099">
    <property type="term" value="P:tricarboxylic acid cycle"/>
    <property type="evidence" value="ECO:0007669"/>
    <property type="project" value="TreeGrafter"/>
</dbReference>
<feature type="transmembrane region" description="Helical" evidence="5">
    <location>
        <begin position="209"/>
        <end position="230"/>
    </location>
</feature>
<reference evidence="7 8" key="1">
    <citation type="journal article" date="2008" name="Nature">
        <title>The Phaeodactylum genome reveals the evolutionary history of diatom genomes.</title>
        <authorList>
            <person name="Bowler C."/>
            <person name="Allen A.E."/>
            <person name="Badger J.H."/>
            <person name="Grimwood J."/>
            <person name="Jabbari K."/>
            <person name="Kuo A."/>
            <person name="Maheswari U."/>
            <person name="Martens C."/>
            <person name="Maumus F."/>
            <person name="Otillar R.P."/>
            <person name="Rayko E."/>
            <person name="Salamov A."/>
            <person name="Vandepoele K."/>
            <person name="Beszteri B."/>
            <person name="Gruber A."/>
            <person name="Heijde M."/>
            <person name="Katinka M."/>
            <person name="Mock T."/>
            <person name="Valentin K."/>
            <person name="Verret F."/>
            <person name="Berges J.A."/>
            <person name="Brownlee C."/>
            <person name="Cadoret J.P."/>
            <person name="Chiovitti A."/>
            <person name="Choi C.J."/>
            <person name="Coesel S."/>
            <person name="De Martino A."/>
            <person name="Detter J.C."/>
            <person name="Durkin C."/>
            <person name="Falciatore A."/>
            <person name="Fournet J."/>
            <person name="Haruta M."/>
            <person name="Huysman M.J."/>
            <person name="Jenkins B.D."/>
            <person name="Jiroutova K."/>
            <person name="Jorgensen R.E."/>
            <person name="Joubert Y."/>
            <person name="Kaplan A."/>
            <person name="Kroger N."/>
            <person name="Kroth P.G."/>
            <person name="La Roche J."/>
            <person name="Lindquist E."/>
            <person name="Lommer M."/>
            <person name="Martin-Jezequel V."/>
            <person name="Lopez P.J."/>
            <person name="Lucas S."/>
            <person name="Mangogna M."/>
            <person name="McGinnis K."/>
            <person name="Medlin L.K."/>
            <person name="Montsant A."/>
            <person name="Oudot-Le Secq M.P."/>
            <person name="Napoli C."/>
            <person name="Obornik M."/>
            <person name="Parker M.S."/>
            <person name="Petit J.L."/>
            <person name="Porcel B.M."/>
            <person name="Poulsen N."/>
            <person name="Robison M."/>
            <person name="Rychlewski L."/>
            <person name="Rynearson T.A."/>
            <person name="Schmutz J."/>
            <person name="Shapiro H."/>
            <person name="Siaut M."/>
            <person name="Stanley M."/>
            <person name="Sussman M.R."/>
            <person name="Taylor A.R."/>
            <person name="Vardi A."/>
            <person name="von Dassow P."/>
            <person name="Vyverman W."/>
            <person name="Willis A."/>
            <person name="Wyrwicz L.S."/>
            <person name="Rokhsar D.S."/>
            <person name="Weissenbach J."/>
            <person name="Armbrust E.V."/>
            <person name="Green B.R."/>
            <person name="Van de Peer Y."/>
            <person name="Grigoriev I.V."/>
        </authorList>
    </citation>
    <scope>NUCLEOTIDE SEQUENCE [LARGE SCALE GENOMIC DNA]</scope>
    <source>
        <strain evidence="7 8">CCAP 1055/1</strain>
    </source>
</reference>
<feature type="transmembrane region" description="Helical" evidence="5">
    <location>
        <begin position="71"/>
        <end position="91"/>
    </location>
</feature>
<dbReference type="Proteomes" id="UP000000759">
    <property type="component" value="Chromosome 10"/>
</dbReference>
<evidence type="ECO:0000256" key="4">
    <source>
        <dbReference type="ARBA" id="ARBA00023052"/>
    </source>
</evidence>